<dbReference type="Gene3D" id="1.10.260.40">
    <property type="entry name" value="lambda repressor-like DNA-binding domains"/>
    <property type="match status" value="1"/>
</dbReference>
<dbReference type="Pfam" id="PF00532">
    <property type="entry name" value="Peripla_BP_1"/>
    <property type="match status" value="1"/>
</dbReference>
<feature type="chain" id="PRO_5046245090" evidence="4">
    <location>
        <begin position="21"/>
        <end position="333"/>
    </location>
</feature>
<dbReference type="PROSITE" id="PS50932">
    <property type="entry name" value="HTH_LACI_2"/>
    <property type="match status" value="1"/>
</dbReference>
<evidence type="ECO:0000313" key="7">
    <source>
        <dbReference type="Proteomes" id="UP001611251"/>
    </source>
</evidence>
<dbReference type="PANTHER" id="PTHR30146">
    <property type="entry name" value="LACI-RELATED TRANSCRIPTIONAL REPRESSOR"/>
    <property type="match status" value="1"/>
</dbReference>
<dbReference type="SUPFAM" id="SSF53822">
    <property type="entry name" value="Periplasmic binding protein-like I"/>
    <property type="match status" value="1"/>
</dbReference>
<evidence type="ECO:0000259" key="5">
    <source>
        <dbReference type="PROSITE" id="PS50932"/>
    </source>
</evidence>
<feature type="domain" description="HTH lacI-type" evidence="5">
    <location>
        <begin position="1"/>
        <end position="55"/>
    </location>
</feature>
<dbReference type="EMBL" id="JBGFSN010000011">
    <property type="protein sequence ID" value="MFH8136165.1"/>
    <property type="molecule type" value="Genomic_DNA"/>
</dbReference>
<protein>
    <submittedName>
        <fullName evidence="6">LacI family DNA-binding transcriptional regulator</fullName>
    </submittedName>
</protein>
<dbReference type="Pfam" id="PF00356">
    <property type="entry name" value="LacI"/>
    <property type="match status" value="1"/>
</dbReference>
<organism evidence="6 7">
    <name type="scientific">Pantoea osteomyelitidis</name>
    <dbReference type="NCBI Taxonomy" id="3230026"/>
    <lineage>
        <taxon>Bacteria</taxon>
        <taxon>Pseudomonadati</taxon>
        <taxon>Pseudomonadota</taxon>
        <taxon>Gammaproteobacteria</taxon>
        <taxon>Enterobacterales</taxon>
        <taxon>Erwiniaceae</taxon>
        <taxon>Pantoea</taxon>
    </lineage>
</organism>
<dbReference type="InterPro" id="IPR010982">
    <property type="entry name" value="Lambda_DNA-bd_dom_sf"/>
</dbReference>
<dbReference type="InterPro" id="IPR001761">
    <property type="entry name" value="Peripla_BP/Lac1_sug-bd_dom"/>
</dbReference>
<keyword evidence="7" id="KW-1185">Reference proteome</keyword>
<keyword evidence="4" id="KW-0732">Signal</keyword>
<sequence length="333" mass="36720">MSLKAIAAALGLSVTTVSRALNGYDDVAEETRKRIEEEAQRRSYRPNAAARHLKTGRANAIGLVFPISTTPLNDSPFSKTLLSLDQYLAREEIDLLLLADKPQDSQRALLRMLRSRALDAVIVTRPKPQDHRLLRLQQKGFRFLTLGRSDLPKPYAWFDFDNHAGPMLAVNHCVEKGMTDIAWLGSNEACTFVRDRRQGFLDAMTQQQISIAPSHLVETEASRRAGYQQTCAWLASQTPPQAIITDCSPLGEGAAIALQQAARLRGKKAITLIVYDGLPADSIIDGPLPAITQPMQYDAGEKVAQLILALVKGTPPEQLQVLWQPQLRLPGQA</sequence>
<keyword evidence="3" id="KW-0804">Transcription</keyword>
<dbReference type="InterPro" id="IPR028082">
    <property type="entry name" value="Peripla_BP_I"/>
</dbReference>
<keyword evidence="1" id="KW-0805">Transcription regulation</keyword>
<dbReference type="RefSeq" id="WP_397217683.1">
    <property type="nucleotide sequence ID" value="NZ_JBGFSN010000011.1"/>
</dbReference>
<comment type="caution">
    <text evidence="6">The sequence shown here is derived from an EMBL/GenBank/DDBJ whole genome shotgun (WGS) entry which is preliminary data.</text>
</comment>
<dbReference type="SUPFAM" id="SSF47413">
    <property type="entry name" value="lambda repressor-like DNA-binding domains"/>
    <property type="match status" value="1"/>
</dbReference>
<dbReference type="GO" id="GO:0003677">
    <property type="term" value="F:DNA binding"/>
    <property type="evidence" value="ECO:0007669"/>
    <property type="project" value="UniProtKB-KW"/>
</dbReference>
<accession>A0ABW7Q1Z7</accession>
<name>A0ABW7Q1Z7_9GAMM</name>
<proteinExistence type="predicted"/>
<evidence type="ECO:0000256" key="1">
    <source>
        <dbReference type="ARBA" id="ARBA00023015"/>
    </source>
</evidence>
<dbReference type="PANTHER" id="PTHR30146:SF109">
    <property type="entry name" value="HTH-TYPE TRANSCRIPTIONAL REGULATOR GALS"/>
    <property type="match status" value="1"/>
</dbReference>
<evidence type="ECO:0000313" key="6">
    <source>
        <dbReference type="EMBL" id="MFH8136165.1"/>
    </source>
</evidence>
<gene>
    <name evidence="6" type="ORF">ABU178_18610</name>
</gene>
<feature type="signal peptide" evidence="4">
    <location>
        <begin position="1"/>
        <end position="20"/>
    </location>
</feature>
<reference evidence="6 7" key="1">
    <citation type="submission" date="2024-08" db="EMBL/GenBank/DDBJ databases">
        <title>Pantoea ronii - a newly identified human opportunistic pathogen.</title>
        <authorList>
            <person name="Keidar-Friedman D."/>
            <person name="Sorek N."/>
            <person name="Leshin-Carmel D."/>
            <person name="Tsur A."/>
            <person name="Amsalem M."/>
            <person name="Tolkach D."/>
            <person name="Brosh-Nissimov T."/>
        </authorList>
    </citation>
    <scope>NUCLEOTIDE SEQUENCE [LARGE SCALE GENOMIC DNA]</scope>
    <source>
        <strain evidence="6 7">AA23256</strain>
    </source>
</reference>
<dbReference type="InterPro" id="IPR000843">
    <property type="entry name" value="HTH_LacI"/>
</dbReference>
<evidence type="ECO:0000256" key="3">
    <source>
        <dbReference type="ARBA" id="ARBA00023163"/>
    </source>
</evidence>
<keyword evidence="2 6" id="KW-0238">DNA-binding</keyword>
<dbReference type="Gene3D" id="3.40.50.2300">
    <property type="match status" value="2"/>
</dbReference>
<dbReference type="CDD" id="cd01392">
    <property type="entry name" value="HTH_LacI"/>
    <property type="match status" value="1"/>
</dbReference>
<evidence type="ECO:0000256" key="2">
    <source>
        <dbReference type="ARBA" id="ARBA00023125"/>
    </source>
</evidence>
<evidence type="ECO:0000256" key="4">
    <source>
        <dbReference type="SAM" id="SignalP"/>
    </source>
</evidence>
<dbReference type="Proteomes" id="UP001611251">
    <property type="component" value="Unassembled WGS sequence"/>
</dbReference>
<dbReference type="SMART" id="SM00354">
    <property type="entry name" value="HTH_LACI"/>
    <property type="match status" value="1"/>
</dbReference>